<organism evidence="6 7">
    <name type="scientific">Erythroxylum novogranatense</name>
    <dbReference type="NCBI Taxonomy" id="1862640"/>
    <lineage>
        <taxon>Eukaryota</taxon>
        <taxon>Viridiplantae</taxon>
        <taxon>Streptophyta</taxon>
        <taxon>Embryophyta</taxon>
        <taxon>Tracheophyta</taxon>
        <taxon>Spermatophyta</taxon>
        <taxon>Magnoliopsida</taxon>
        <taxon>eudicotyledons</taxon>
        <taxon>Gunneridae</taxon>
        <taxon>Pentapetalae</taxon>
        <taxon>rosids</taxon>
        <taxon>fabids</taxon>
        <taxon>Malpighiales</taxon>
        <taxon>Erythroxylaceae</taxon>
        <taxon>Erythroxylum</taxon>
    </lineage>
</organism>
<reference evidence="6 7" key="1">
    <citation type="submission" date="2021-09" db="EMBL/GenBank/DDBJ databases">
        <title>Genomic insights and catalytic innovation underlie evolution of tropane alkaloids biosynthesis.</title>
        <authorList>
            <person name="Wang Y.-J."/>
            <person name="Tian T."/>
            <person name="Huang J.-P."/>
            <person name="Huang S.-X."/>
        </authorList>
    </citation>
    <scope>NUCLEOTIDE SEQUENCE [LARGE SCALE GENOMIC DNA]</scope>
    <source>
        <strain evidence="6">KIB-2018</strain>
        <tissue evidence="6">Leaf</tissue>
    </source>
</reference>
<keyword evidence="5" id="KW-1133">Transmembrane helix</keyword>
<dbReference type="InterPro" id="IPR019363">
    <property type="entry name" value="LDAH"/>
</dbReference>
<evidence type="ECO:0008006" key="8">
    <source>
        <dbReference type="Google" id="ProtNLM"/>
    </source>
</evidence>
<keyword evidence="5" id="KW-0472">Membrane</keyword>
<feature type="transmembrane region" description="Helical" evidence="5">
    <location>
        <begin position="158"/>
        <end position="178"/>
    </location>
</feature>
<dbReference type="PANTHER" id="PTHR13390:SF0">
    <property type="entry name" value="LIPID DROPLET-ASSOCIATED HYDROLASE"/>
    <property type="match status" value="1"/>
</dbReference>
<dbReference type="Proteomes" id="UP001159364">
    <property type="component" value="Linkage Group LG09"/>
</dbReference>
<evidence type="ECO:0000313" key="7">
    <source>
        <dbReference type="Proteomes" id="UP001159364"/>
    </source>
</evidence>
<keyword evidence="5" id="KW-0812">Transmembrane</keyword>
<protein>
    <recommendedName>
        <fullName evidence="8">Lipid droplet-associated hydrolase</fullName>
    </recommendedName>
</protein>
<comment type="caution">
    <text evidence="6">The sequence shown here is derived from an EMBL/GenBank/DDBJ whole genome shotgun (WGS) entry which is preliminary data.</text>
</comment>
<keyword evidence="3" id="KW-0551">Lipid droplet</keyword>
<sequence length="309" mass="35208">MENFASQVKRPVNSRFCNVSSYMTQLLEIRSDDPKLHVVFIPGNPGVIAFYKDFLESLYELFGGTASITAIAHISHTKRDWERRLFSLQEQIDHKVDFIKDELWNSEVPIVLVGHSIGAYMALESLRRTQEKVNYCVALYPFLMVNPESMQQSIVAKISASFILSFLVSYALALLGLLPRWALRLVVLTLIGRAWSNTAIEAACSQLVKYHILRNVLFLTNSEFRKLSETPDWIFMRENRDKITLLFGQDDHWGPLKIFEEISKQVPGISLSIEREGHNHHFSCTEAGSLWVAQHVASLIKGKLPISSQ</sequence>
<dbReference type="SUPFAM" id="SSF53474">
    <property type="entry name" value="alpha/beta-Hydrolases"/>
    <property type="match status" value="1"/>
</dbReference>
<evidence type="ECO:0000256" key="1">
    <source>
        <dbReference type="ARBA" id="ARBA00004502"/>
    </source>
</evidence>
<proteinExistence type="inferred from homology"/>
<dbReference type="InterPro" id="IPR029058">
    <property type="entry name" value="AB_hydrolase_fold"/>
</dbReference>
<evidence type="ECO:0000256" key="2">
    <source>
        <dbReference type="ARBA" id="ARBA00008300"/>
    </source>
</evidence>
<dbReference type="EMBL" id="JAIWQS010000009">
    <property type="protein sequence ID" value="KAJ8754762.1"/>
    <property type="molecule type" value="Genomic_DNA"/>
</dbReference>
<gene>
    <name evidence="6" type="ORF">K2173_012151</name>
</gene>
<dbReference type="Gene3D" id="3.40.50.1820">
    <property type="entry name" value="alpha/beta hydrolase"/>
    <property type="match status" value="1"/>
</dbReference>
<dbReference type="AlphaFoldDB" id="A0AAV8SR58"/>
<evidence type="ECO:0000313" key="6">
    <source>
        <dbReference type="EMBL" id="KAJ8754762.1"/>
    </source>
</evidence>
<evidence type="ECO:0000256" key="5">
    <source>
        <dbReference type="SAM" id="Phobius"/>
    </source>
</evidence>
<dbReference type="GO" id="GO:0019915">
    <property type="term" value="P:lipid storage"/>
    <property type="evidence" value="ECO:0007669"/>
    <property type="project" value="InterPro"/>
</dbReference>
<keyword evidence="4" id="KW-0378">Hydrolase</keyword>
<dbReference type="PANTHER" id="PTHR13390">
    <property type="entry name" value="LIPASE"/>
    <property type="match status" value="1"/>
</dbReference>
<evidence type="ECO:0000256" key="3">
    <source>
        <dbReference type="ARBA" id="ARBA00022677"/>
    </source>
</evidence>
<comment type="subcellular location">
    <subcellularLocation>
        <location evidence="1">Lipid droplet</location>
    </subcellularLocation>
</comment>
<accession>A0AAV8SR58</accession>
<dbReference type="GO" id="GO:0016298">
    <property type="term" value="F:lipase activity"/>
    <property type="evidence" value="ECO:0007669"/>
    <property type="project" value="InterPro"/>
</dbReference>
<keyword evidence="7" id="KW-1185">Reference proteome</keyword>
<dbReference type="GO" id="GO:0005811">
    <property type="term" value="C:lipid droplet"/>
    <property type="evidence" value="ECO:0007669"/>
    <property type="project" value="UniProtKB-SubCell"/>
</dbReference>
<evidence type="ECO:0000256" key="4">
    <source>
        <dbReference type="ARBA" id="ARBA00022801"/>
    </source>
</evidence>
<name>A0AAV8SR58_9ROSI</name>
<dbReference type="Pfam" id="PF10230">
    <property type="entry name" value="LIDHydrolase"/>
    <property type="match status" value="1"/>
</dbReference>
<comment type="similarity">
    <text evidence="2">Belongs to the AB hydrolase superfamily. LDAH family.</text>
</comment>